<name>A0AAD5S2F0_9FUNG</name>
<comment type="caution">
    <text evidence="6">The sequence shown here is derived from an EMBL/GenBank/DDBJ whole genome shotgun (WGS) entry which is preliminary data.</text>
</comment>
<feature type="domain" description="Exocyst complex subunit Exo70 C-terminal" evidence="5">
    <location>
        <begin position="1"/>
        <end position="108"/>
    </location>
</feature>
<proteinExistence type="inferred from homology"/>
<dbReference type="InterPro" id="IPR004140">
    <property type="entry name" value="Exo70"/>
</dbReference>
<reference evidence="6" key="1">
    <citation type="submission" date="2020-05" db="EMBL/GenBank/DDBJ databases">
        <title>Phylogenomic resolution of chytrid fungi.</title>
        <authorList>
            <person name="Stajich J.E."/>
            <person name="Amses K."/>
            <person name="Simmons R."/>
            <person name="Seto K."/>
            <person name="Myers J."/>
            <person name="Bonds A."/>
            <person name="Quandt C.A."/>
            <person name="Barry K."/>
            <person name="Liu P."/>
            <person name="Grigoriev I."/>
            <person name="Longcore J.E."/>
            <person name="James T.Y."/>
        </authorList>
    </citation>
    <scope>NUCLEOTIDE SEQUENCE</scope>
    <source>
        <strain evidence="6">JEL0318</strain>
    </source>
</reference>
<evidence type="ECO:0000259" key="5">
    <source>
        <dbReference type="Pfam" id="PF03081"/>
    </source>
</evidence>
<sequence length="115" mass="13528">WKPCLECLSIVGDIANIPEGTKSLSKNQREIVKERFKTFNTEFEDLYKSQKNYAVPDVDLRAQLMRDVKISLVPMYNRFYGRWANVEFTSNPQKYIKYDPESLEVMVDKFFDSTA</sequence>
<protein>
    <recommendedName>
        <fullName evidence="4">Exocyst complex protein EXO70</fullName>
    </recommendedName>
</protein>
<dbReference type="InterPro" id="IPR016159">
    <property type="entry name" value="Cullin_repeat-like_dom_sf"/>
</dbReference>
<dbReference type="InterPro" id="IPR046364">
    <property type="entry name" value="Exo70_C"/>
</dbReference>
<dbReference type="Pfam" id="PF03081">
    <property type="entry name" value="Exo70_C"/>
    <property type="match status" value="1"/>
</dbReference>
<keyword evidence="4" id="KW-0653">Protein transport</keyword>
<dbReference type="GO" id="GO:0005935">
    <property type="term" value="C:cellular bud neck"/>
    <property type="evidence" value="ECO:0007669"/>
    <property type="project" value="UniProtKB-SubCell"/>
</dbReference>
<dbReference type="Proteomes" id="UP001212841">
    <property type="component" value="Unassembled WGS sequence"/>
</dbReference>
<feature type="non-terminal residue" evidence="6">
    <location>
        <position position="115"/>
    </location>
</feature>
<keyword evidence="2 4" id="KW-0813">Transport</keyword>
<dbReference type="Gene3D" id="1.20.1280.170">
    <property type="entry name" value="Exocyst complex component Exo70"/>
    <property type="match status" value="1"/>
</dbReference>
<keyword evidence="3 4" id="KW-0268">Exocytosis</keyword>
<accession>A0AAD5S2F0</accession>
<dbReference type="GO" id="GO:0000145">
    <property type="term" value="C:exocyst"/>
    <property type="evidence" value="ECO:0007669"/>
    <property type="project" value="InterPro"/>
</dbReference>
<comment type="function">
    <text evidence="4">Involved in the secretory pathway as part of the exocyst complex which tethers secretory vesicles to the sites of exocytosis. Also plays a role in the assembly of the exocyst.</text>
</comment>
<dbReference type="EMBL" id="JADGJD010002233">
    <property type="protein sequence ID" value="KAJ3033862.1"/>
    <property type="molecule type" value="Genomic_DNA"/>
</dbReference>
<gene>
    <name evidence="6" type="ORF">HK097_004708</name>
</gene>
<organism evidence="6 7">
    <name type="scientific">Rhizophlyctis rosea</name>
    <dbReference type="NCBI Taxonomy" id="64517"/>
    <lineage>
        <taxon>Eukaryota</taxon>
        <taxon>Fungi</taxon>
        <taxon>Fungi incertae sedis</taxon>
        <taxon>Chytridiomycota</taxon>
        <taxon>Chytridiomycota incertae sedis</taxon>
        <taxon>Chytridiomycetes</taxon>
        <taxon>Rhizophlyctidales</taxon>
        <taxon>Rhizophlyctidaceae</taxon>
        <taxon>Rhizophlyctis</taxon>
    </lineage>
</organism>
<dbReference type="GO" id="GO:0006887">
    <property type="term" value="P:exocytosis"/>
    <property type="evidence" value="ECO:0007669"/>
    <property type="project" value="UniProtKB-KW"/>
</dbReference>
<comment type="similarity">
    <text evidence="1 4">Belongs to the EXO70 family.</text>
</comment>
<dbReference type="GO" id="GO:0015031">
    <property type="term" value="P:protein transport"/>
    <property type="evidence" value="ECO:0007669"/>
    <property type="project" value="UniProtKB-KW"/>
</dbReference>
<evidence type="ECO:0000256" key="1">
    <source>
        <dbReference type="ARBA" id="ARBA00006756"/>
    </source>
</evidence>
<comment type="subcellular location">
    <subcellularLocation>
        <location evidence="4">Bud</location>
    </subcellularLocation>
    <subcellularLocation>
        <location evidence="4">Bud neck</location>
    </subcellularLocation>
</comment>
<evidence type="ECO:0000256" key="4">
    <source>
        <dbReference type="RuleBase" id="RU365026"/>
    </source>
</evidence>
<dbReference type="SUPFAM" id="SSF74788">
    <property type="entry name" value="Cullin repeat-like"/>
    <property type="match status" value="1"/>
</dbReference>
<evidence type="ECO:0000256" key="2">
    <source>
        <dbReference type="ARBA" id="ARBA00022448"/>
    </source>
</evidence>
<evidence type="ECO:0000313" key="7">
    <source>
        <dbReference type="Proteomes" id="UP001212841"/>
    </source>
</evidence>
<keyword evidence="7" id="KW-1185">Reference proteome</keyword>
<evidence type="ECO:0000256" key="3">
    <source>
        <dbReference type="ARBA" id="ARBA00022483"/>
    </source>
</evidence>
<dbReference type="AlphaFoldDB" id="A0AAD5S2F0"/>
<dbReference type="PANTHER" id="PTHR12542:SF41">
    <property type="entry name" value="EXOCYST COMPLEX COMPONENT 7"/>
    <property type="match status" value="1"/>
</dbReference>
<dbReference type="PANTHER" id="PTHR12542">
    <property type="entry name" value="EXOCYST COMPLEX PROTEIN EXO70"/>
    <property type="match status" value="1"/>
</dbReference>
<dbReference type="GO" id="GO:0005546">
    <property type="term" value="F:phosphatidylinositol-4,5-bisphosphate binding"/>
    <property type="evidence" value="ECO:0007669"/>
    <property type="project" value="InterPro"/>
</dbReference>
<evidence type="ECO:0000313" key="6">
    <source>
        <dbReference type="EMBL" id="KAJ3033862.1"/>
    </source>
</evidence>